<name>A0ABP8YWW3_9MICO</name>
<dbReference type="Proteomes" id="UP001500121">
    <property type="component" value="Unassembled WGS sequence"/>
</dbReference>
<evidence type="ECO:0000256" key="1">
    <source>
        <dbReference type="SAM" id="MobiDB-lite"/>
    </source>
</evidence>
<keyword evidence="3" id="KW-0560">Oxidoreductase</keyword>
<dbReference type="PRINTS" id="PR00420">
    <property type="entry name" value="RNGMNOXGNASE"/>
</dbReference>
<feature type="domain" description="FAD-binding" evidence="2">
    <location>
        <begin position="34"/>
        <end position="373"/>
    </location>
</feature>
<dbReference type="PANTHER" id="PTHR46865">
    <property type="entry name" value="OXIDOREDUCTASE-RELATED"/>
    <property type="match status" value="1"/>
</dbReference>
<accession>A0ABP8YWW3</accession>
<evidence type="ECO:0000313" key="3">
    <source>
        <dbReference type="EMBL" id="GAA4741917.1"/>
    </source>
</evidence>
<dbReference type="EMBL" id="BAABLP010000002">
    <property type="protein sequence ID" value="GAA4741917.1"/>
    <property type="molecule type" value="Genomic_DNA"/>
</dbReference>
<evidence type="ECO:0000313" key="4">
    <source>
        <dbReference type="Proteomes" id="UP001500121"/>
    </source>
</evidence>
<dbReference type="InterPro" id="IPR036188">
    <property type="entry name" value="FAD/NAD-bd_sf"/>
</dbReference>
<dbReference type="Gene3D" id="3.30.9.10">
    <property type="entry name" value="D-Amino Acid Oxidase, subunit A, domain 2"/>
    <property type="match status" value="1"/>
</dbReference>
<sequence length="439" mass="46914">MRGGGRPAPCSRGRAERLCEGGRLRAEGRAVPPTHVLITGASIAGPSLAFWLHRAGIRATIVERAPAFRSGGQNIDVRGVAREVLRRAGLEDAVAAATTGERGTRFVSADDSSLAEFPVTGSETDGPTAGMEVLRGDLARILLDAVQADVEIVHGDRVAAMHEDADGVAVEFEHGAPRRFDLVVAADGLRSSTRALAFDDVRIRSLGLEMSYLTVPRTAADDDWWRWYPAAGGGSANLRPDRHGTMRALLTETTDDRGEHPAAERRGASTRSAAEQRAHLRRRFAGAGWESERILAALDDAGDLYFESIGQVKAPRWSSGRIALTGDAAWCASPVSGMGTSLGLVGAYVLAGELASSDDHRAAFAAYERRMRPYVERGQDLPPGTPQLANPRSRPGLALLRTVLRAAGTPPVRAAIGRLFAPPADEFALPDYPRLQRVA</sequence>
<gene>
    <name evidence="3" type="ORF">GCM10025783_11500</name>
</gene>
<dbReference type="InterPro" id="IPR002938">
    <property type="entry name" value="FAD-bd"/>
</dbReference>
<dbReference type="Gene3D" id="3.50.50.60">
    <property type="entry name" value="FAD/NAD(P)-binding domain"/>
    <property type="match status" value="1"/>
</dbReference>
<protein>
    <submittedName>
        <fullName evidence="3">FAD-dependent monooxygenase</fullName>
    </submittedName>
</protein>
<feature type="compositionally biased region" description="Basic and acidic residues" evidence="1">
    <location>
        <begin position="254"/>
        <end position="267"/>
    </location>
</feature>
<comment type="caution">
    <text evidence="3">The sequence shown here is derived from an EMBL/GenBank/DDBJ whole genome shotgun (WGS) entry which is preliminary data.</text>
</comment>
<organism evidence="3 4">
    <name type="scientific">Amnibacterium soli</name>
    <dbReference type="NCBI Taxonomy" id="1282736"/>
    <lineage>
        <taxon>Bacteria</taxon>
        <taxon>Bacillati</taxon>
        <taxon>Actinomycetota</taxon>
        <taxon>Actinomycetes</taxon>
        <taxon>Micrococcales</taxon>
        <taxon>Microbacteriaceae</taxon>
        <taxon>Amnibacterium</taxon>
    </lineage>
</organism>
<feature type="region of interest" description="Disordered" evidence="1">
    <location>
        <begin position="253"/>
        <end position="274"/>
    </location>
</feature>
<dbReference type="GO" id="GO:0004497">
    <property type="term" value="F:monooxygenase activity"/>
    <property type="evidence" value="ECO:0007669"/>
    <property type="project" value="UniProtKB-KW"/>
</dbReference>
<dbReference type="PANTHER" id="PTHR46865:SF2">
    <property type="entry name" value="MONOOXYGENASE"/>
    <property type="match status" value="1"/>
</dbReference>
<reference evidence="4" key="1">
    <citation type="journal article" date="2019" name="Int. J. Syst. Evol. Microbiol.">
        <title>The Global Catalogue of Microorganisms (GCM) 10K type strain sequencing project: providing services to taxonomists for standard genome sequencing and annotation.</title>
        <authorList>
            <consortium name="The Broad Institute Genomics Platform"/>
            <consortium name="The Broad Institute Genome Sequencing Center for Infectious Disease"/>
            <person name="Wu L."/>
            <person name="Ma J."/>
        </authorList>
    </citation>
    <scope>NUCLEOTIDE SEQUENCE [LARGE SCALE GENOMIC DNA]</scope>
    <source>
        <strain evidence="4">JCM 19015</strain>
    </source>
</reference>
<dbReference type="SUPFAM" id="SSF51905">
    <property type="entry name" value="FAD/NAD(P)-binding domain"/>
    <property type="match status" value="1"/>
</dbReference>
<dbReference type="InterPro" id="IPR051704">
    <property type="entry name" value="FAD_aromatic-hydroxylase"/>
</dbReference>
<dbReference type="Pfam" id="PF01494">
    <property type="entry name" value="FAD_binding_3"/>
    <property type="match status" value="1"/>
</dbReference>
<evidence type="ECO:0000259" key="2">
    <source>
        <dbReference type="Pfam" id="PF01494"/>
    </source>
</evidence>
<keyword evidence="4" id="KW-1185">Reference proteome</keyword>
<proteinExistence type="predicted"/>
<keyword evidence="3" id="KW-0503">Monooxygenase</keyword>